<name>A0A4V5LSN9_9BACL</name>
<dbReference type="InterPro" id="IPR000835">
    <property type="entry name" value="HTH_MarR-typ"/>
</dbReference>
<organism evidence="5 6">
    <name type="scientific">Cohnella pontilimi</name>
    <dbReference type="NCBI Taxonomy" id="2564100"/>
    <lineage>
        <taxon>Bacteria</taxon>
        <taxon>Bacillati</taxon>
        <taxon>Bacillota</taxon>
        <taxon>Bacilli</taxon>
        <taxon>Bacillales</taxon>
        <taxon>Paenibacillaceae</taxon>
        <taxon>Cohnella</taxon>
    </lineage>
</organism>
<keyword evidence="6" id="KW-1185">Reference proteome</keyword>
<feature type="domain" description="HTH marR-type" evidence="4">
    <location>
        <begin position="14"/>
        <end position="59"/>
    </location>
</feature>
<sequence>MIDNKGKNIRHVKNMNRYVILQCIRDQGPITKVEIAARTHLSFTAINNLVDELIREHLISEAGFDISSGGRKPILLELNPDAVYTVGIHLSASTIKAAVINFKGRPVVQEQAKLRSKEDREAIVAQIVHAVESIMAKSKLPRDRFVGIGVASPGPLDPSRGVILSPPNIPGLASVPLRDILQERFGMNASIEKDANVMALSELWFGAGRGLNNMIYVDADVGIGSGIIFNRKIYQGFPYGAGEIGHGTIELDGPRCNCGNYGCLEAVASGMAMIRRAGEEIRRGVASELAPMYLDNEDAVDIHAIIDAAKKGDALAVNLLNESARYMGIALANVINMITPETIVIGGLLVNEIPEYFEQIKGIAQARCFATFHKDILLQSSQLKLQAGVVGAGTLGIEQYLSSE</sequence>
<evidence type="ECO:0000259" key="4">
    <source>
        <dbReference type="Pfam" id="PF01047"/>
    </source>
</evidence>
<accession>A0A4V5LSN9</accession>
<dbReference type="EMBL" id="SUPK01000002">
    <property type="protein sequence ID" value="TJY43569.1"/>
    <property type="molecule type" value="Genomic_DNA"/>
</dbReference>
<evidence type="ECO:0000256" key="2">
    <source>
        <dbReference type="ARBA" id="ARBA00006479"/>
    </source>
</evidence>
<dbReference type="Pfam" id="PF00480">
    <property type="entry name" value="ROK"/>
    <property type="match status" value="1"/>
</dbReference>
<dbReference type="Proteomes" id="UP000309673">
    <property type="component" value="Unassembled WGS sequence"/>
</dbReference>
<proteinExistence type="inferred from homology"/>
<dbReference type="RefSeq" id="WP_136776930.1">
    <property type="nucleotide sequence ID" value="NZ_SUPK01000002.1"/>
</dbReference>
<dbReference type="GO" id="GO:0003700">
    <property type="term" value="F:DNA-binding transcription factor activity"/>
    <property type="evidence" value="ECO:0007669"/>
    <property type="project" value="InterPro"/>
</dbReference>
<dbReference type="AlphaFoldDB" id="A0A4V5LSN9"/>
<keyword evidence="3" id="KW-0119">Carbohydrate metabolism</keyword>
<dbReference type="PANTHER" id="PTHR18964">
    <property type="entry name" value="ROK (REPRESSOR, ORF, KINASE) FAMILY"/>
    <property type="match status" value="1"/>
</dbReference>
<comment type="function">
    <text evidence="1">Transcriptional repressor of xylose-utilizing enzymes.</text>
</comment>
<evidence type="ECO:0000313" key="5">
    <source>
        <dbReference type="EMBL" id="TJY43569.1"/>
    </source>
</evidence>
<dbReference type="InterPro" id="IPR043129">
    <property type="entry name" value="ATPase_NBD"/>
</dbReference>
<comment type="similarity">
    <text evidence="2">Belongs to the ROK (NagC/XylR) family.</text>
</comment>
<evidence type="ECO:0000313" key="6">
    <source>
        <dbReference type="Proteomes" id="UP000309673"/>
    </source>
</evidence>
<dbReference type="OrthoDB" id="9796533at2"/>
<dbReference type="PANTHER" id="PTHR18964:SF149">
    <property type="entry name" value="BIFUNCTIONAL UDP-N-ACETYLGLUCOSAMINE 2-EPIMERASE_N-ACETYLMANNOSAMINE KINASE"/>
    <property type="match status" value="1"/>
</dbReference>
<dbReference type="Gene3D" id="3.30.420.40">
    <property type="match status" value="2"/>
</dbReference>
<evidence type="ECO:0000256" key="3">
    <source>
        <dbReference type="ARBA" id="ARBA00022629"/>
    </source>
</evidence>
<gene>
    <name evidence="5" type="ORF">E5161_06765</name>
</gene>
<evidence type="ECO:0000256" key="1">
    <source>
        <dbReference type="ARBA" id="ARBA00002486"/>
    </source>
</evidence>
<protein>
    <submittedName>
        <fullName evidence="5">ROK family protein</fullName>
    </submittedName>
</protein>
<reference evidence="5 6" key="1">
    <citation type="submission" date="2019-04" db="EMBL/GenBank/DDBJ databases">
        <title>Cohnella sp. nov., isolated from soil.</title>
        <authorList>
            <person name="Kim W."/>
        </authorList>
    </citation>
    <scope>NUCLEOTIDE SEQUENCE [LARGE SCALE GENOMIC DNA]</scope>
    <source>
        <strain evidence="5 6">CAU 1483</strain>
    </source>
</reference>
<dbReference type="InterPro" id="IPR036388">
    <property type="entry name" value="WH-like_DNA-bd_sf"/>
</dbReference>
<dbReference type="Pfam" id="PF01047">
    <property type="entry name" value="MarR"/>
    <property type="match status" value="1"/>
</dbReference>
<dbReference type="InterPro" id="IPR036390">
    <property type="entry name" value="WH_DNA-bd_sf"/>
</dbReference>
<comment type="caution">
    <text evidence="5">The sequence shown here is derived from an EMBL/GenBank/DDBJ whole genome shotgun (WGS) entry which is preliminary data.</text>
</comment>
<dbReference type="GO" id="GO:0042732">
    <property type="term" value="P:D-xylose metabolic process"/>
    <property type="evidence" value="ECO:0007669"/>
    <property type="project" value="UniProtKB-KW"/>
</dbReference>
<dbReference type="Gene3D" id="1.10.10.10">
    <property type="entry name" value="Winged helix-like DNA-binding domain superfamily/Winged helix DNA-binding domain"/>
    <property type="match status" value="1"/>
</dbReference>
<keyword evidence="3" id="KW-0859">Xylose metabolism</keyword>
<dbReference type="SUPFAM" id="SSF53067">
    <property type="entry name" value="Actin-like ATPase domain"/>
    <property type="match status" value="1"/>
</dbReference>
<dbReference type="SUPFAM" id="SSF46785">
    <property type="entry name" value="Winged helix' DNA-binding domain"/>
    <property type="match status" value="1"/>
</dbReference>
<dbReference type="InterPro" id="IPR000600">
    <property type="entry name" value="ROK"/>
</dbReference>